<evidence type="ECO:0000256" key="8">
    <source>
        <dbReference type="PIRSR" id="PIRSR001488-1"/>
    </source>
</evidence>
<evidence type="ECO:0000256" key="6">
    <source>
        <dbReference type="ARBA" id="ARBA00023284"/>
    </source>
</evidence>
<keyword evidence="13" id="KW-1185">Reference proteome</keyword>
<evidence type="ECO:0000256" key="4">
    <source>
        <dbReference type="ARBA" id="ARBA00022764"/>
    </source>
</evidence>
<dbReference type="InterPro" id="IPR001853">
    <property type="entry name" value="DSBA-like_thioredoxin_dom"/>
</dbReference>
<dbReference type="OrthoDB" id="9784896at2"/>
<comment type="similarity">
    <text evidence="2">Belongs to the thioredoxin family. DsbA subfamily.</text>
</comment>
<dbReference type="AlphaFoldDB" id="A0A2V1GVF2"/>
<evidence type="ECO:0000313" key="12">
    <source>
        <dbReference type="EMBL" id="PVZ63883.1"/>
    </source>
</evidence>
<dbReference type="Pfam" id="PF01323">
    <property type="entry name" value="DSBA"/>
    <property type="match status" value="1"/>
</dbReference>
<dbReference type="RefSeq" id="WP_116688967.1">
    <property type="nucleotide sequence ID" value="NZ_CAWNYD010000014.1"/>
</dbReference>
<keyword evidence="5 7" id="KW-1015">Disulfide bond</keyword>
<evidence type="ECO:0000256" key="2">
    <source>
        <dbReference type="ARBA" id="ARBA00005791"/>
    </source>
</evidence>
<feature type="signal peptide" evidence="9">
    <location>
        <begin position="1"/>
        <end position="22"/>
    </location>
</feature>
<dbReference type="Proteomes" id="UP000244906">
    <property type="component" value="Unassembled WGS sequence"/>
</dbReference>
<proteinExistence type="inferred from homology"/>
<name>A0A2V1GVF2_9GAMM</name>
<evidence type="ECO:0000256" key="1">
    <source>
        <dbReference type="ARBA" id="ARBA00004418"/>
    </source>
</evidence>
<evidence type="ECO:0000256" key="5">
    <source>
        <dbReference type="ARBA" id="ARBA00023157"/>
    </source>
</evidence>
<dbReference type="Gene3D" id="3.40.30.10">
    <property type="entry name" value="Glutaredoxin"/>
    <property type="match status" value="1"/>
</dbReference>
<feature type="domain" description="DSBA-like thioredoxin" evidence="11">
    <location>
        <begin position="91"/>
        <end position="187"/>
    </location>
</feature>
<dbReference type="PANTHER" id="PTHR35891:SF3">
    <property type="entry name" value="THIOL:DISULFIDE INTERCHANGE PROTEIN DSBL"/>
    <property type="match status" value="1"/>
</dbReference>
<comment type="subcellular location">
    <subcellularLocation>
        <location evidence="1 7">Periplasm</location>
    </subcellularLocation>
</comment>
<dbReference type="GO" id="GO:0042597">
    <property type="term" value="C:periplasmic space"/>
    <property type="evidence" value="ECO:0007669"/>
    <property type="project" value="UniProtKB-SubCell"/>
</dbReference>
<feature type="domain" description="Thioredoxin" evidence="10">
    <location>
        <begin position="45"/>
        <end position="89"/>
    </location>
</feature>
<dbReference type="CDD" id="cd03019">
    <property type="entry name" value="DsbA_DsbA"/>
    <property type="match status" value="1"/>
</dbReference>
<evidence type="ECO:0000313" key="13">
    <source>
        <dbReference type="Proteomes" id="UP000244906"/>
    </source>
</evidence>
<evidence type="ECO:0000256" key="9">
    <source>
        <dbReference type="SAM" id="SignalP"/>
    </source>
</evidence>
<dbReference type="EMBL" id="QDDL01000014">
    <property type="protein sequence ID" value="PVZ63883.1"/>
    <property type="molecule type" value="Genomic_DNA"/>
</dbReference>
<organism evidence="12 13">
    <name type="scientific">Pelagibaculum spongiae</name>
    <dbReference type="NCBI Taxonomy" id="2080658"/>
    <lineage>
        <taxon>Bacteria</taxon>
        <taxon>Pseudomonadati</taxon>
        <taxon>Pseudomonadota</taxon>
        <taxon>Gammaproteobacteria</taxon>
        <taxon>Oceanospirillales</taxon>
        <taxon>Pelagibaculum</taxon>
    </lineage>
</organism>
<dbReference type="PIRSF" id="PIRSF001488">
    <property type="entry name" value="Tdi_protein"/>
    <property type="match status" value="1"/>
</dbReference>
<dbReference type="GO" id="GO:0016491">
    <property type="term" value="F:oxidoreductase activity"/>
    <property type="evidence" value="ECO:0007669"/>
    <property type="project" value="InterPro"/>
</dbReference>
<evidence type="ECO:0000256" key="3">
    <source>
        <dbReference type="ARBA" id="ARBA00022729"/>
    </source>
</evidence>
<reference evidence="12 13" key="1">
    <citation type="submission" date="2018-04" db="EMBL/GenBank/DDBJ databases">
        <title>Thalassorhabdus spongiae gen. nov., sp. nov., isolated from a marine sponge in South-West Iceland.</title>
        <authorList>
            <person name="Knobloch S."/>
            <person name="Daussin A."/>
            <person name="Johannsson R."/>
            <person name="Marteinsson V.T."/>
        </authorList>
    </citation>
    <scope>NUCLEOTIDE SEQUENCE [LARGE SCALE GENOMIC DNA]</scope>
    <source>
        <strain evidence="12 13">Hp12</strain>
    </source>
</reference>
<dbReference type="InterPro" id="IPR013766">
    <property type="entry name" value="Thioredoxin_domain"/>
</dbReference>
<evidence type="ECO:0000256" key="7">
    <source>
        <dbReference type="PIRNR" id="PIRNR001488"/>
    </source>
</evidence>
<keyword evidence="4 7" id="KW-0574">Periplasm</keyword>
<evidence type="ECO:0000259" key="11">
    <source>
        <dbReference type="Pfam" id="PF01323"/>
    </source>
</evidence>
<protein>
    <recommendedName>
        <fullName evidence="7">Thiol:disulfide interchange protein</fullName>
    </recommendedName>
</protein>
<accession>A0A2V1GVF2</accession>
<keyword evidence="6" id="KW-0676">Redox-active center</keyword>
<dbReference type="InterPro" id="IPR036249">
    <property type="entry name" value="Thioredoxin-like_sf"/>
</dbReference>
<gene>
    <name evidence="12" type="ORF">DC094_20360</name>
</gene>
<comment type="caution">
    <text evidence="12">The sequence shown here is derived from an EMBL/GenBank/DDBJ whole genome shotgun (WGS) entry which is preliminary data.</text>
</comment>
<evidence type="ECO:0000259" key="10">
    <source>
        <dbReference type="Pfam" id="PF00085"/>
    </source>
</evidence>
<dbReference type="SUPFAM" id="SSF52833">
    <property type="entry name" value="Thioredoxin-like"/>
    <property type="match status" value="1"/>
</dbReference>
<dbReference type="InterPro" id="IPR050824">
    <property type="entry name" value="Thiol_disulfide_DsbA"/>
</dbReference>
<keyword evidence="3 9" id="KW-0732">Signal</keyword>
<dbReference type="PANTHER" id="PTHR35891">
    <property type="entry name" value="THIOL:DISULFIDE INTERCHANGE PROTEIN DSBA"/>
    <property type="match status" value="1"/>
</dbReference>
<dbReference type="Pfam" id="PF00085">
    <property type="entry name" value="Thioredoxin"/>
    <property type="match status" value="1"/>
</dbReference>
<sequence length="206" mass="23524">MYKLLTAAVAAACLMMTAPVMAQDYSSGKNYRDDGSFQYVGEQKVEQHKVVEFFSYTCPHCYRLEPAAEKWEKSKADNVKFERIQVIFNKGMKPLAHFYYTAESLGLLDQLHEKMFKAVQNERKRFKNKEAILSWVAAQGIDNTEFAKTYDSFSVKQKVRNGEKLAKKHKLQGVPAMLVDGRYFISGELAGSNNAMFDVANYLTKK</sequence>
<dbReference type="InterPro" id="IPR023205">
    <property type="entry name" value="DsbA/DsbL"/>
</dbReference>
<feature type="disulfide bond" description="Redox-active" evidence="8">
    <location>
        <begin position="58"/>
        <end position="61"/>
    </location>
</feature>
<feature type="chain" id="PRO_5016068971" description="Thiol:disulfide interchange protein" evidence="9">
    <location>
        <begin position="23"/>
        <end position="206"/>
    </location>
</feature>